<evidence type="ECO:0000313" key="2">
    <source>
        <dbReference type="Proteomes" id="UP000268623"/>
    </source>
</evidence>
<reference evidence="1 2" key="1">
    <citation type="submission" date="2018-08" db="EMBL/GenBank/DDBJ databases">
        <title>Genome sequence of Methylocystis hirsuta CSC1, a methanotroph able to accumulate PHAs.</title>
        <authorList>
            <person name="Bordel S."/>
            <person name="Rodriguez E."/>
            <person name="Gancedo J."/>
            <person name="Munoz R."/>
        </authorList>
    </citation>
    <scope>NUCLEOTIDE SEQUENCE [LARGE SCALE GENOMIC DNA]</scope>
    <source>
        <strain evidence="1 2">CSC1</strain>
    </source>
</reference>
<name>A0A3M9XPX4_9HYPH</name>
<dbReference type="Proteomes" id="UP000268623">
    <property type="component" value="Unassembled WGS sequence"/>
</dbReference>
<accession>A0A3M9XPX4</accession>
<dbReference type="EMBL" id="QWDD01000001">
    <property type="protein sequence ID" value="RNJ50293.1"/>
    <property type="molecule type" value="Genomic_DNA"/>
</dbReference>
<organism evidence="1 2">
    <name type="scientific">Methylocystis hirsuta</name>
    <dbReference type="NCBI Taxonomy" id="369798"/>
    <lineage>
        <taxon>Bacteria</taxon>
        <taxon>Pseudomonadati</taxon>
        <taxon>Pseudomonadota</taxon>
        <taxon>Alphaproteobacteria</taxon>
        <taxon>Hyphomicrobiales</taxon>
        <taxon>Methylocystaceae</taxon>
        <taxon>Methylocystis</taxon>
    </lineage>
</organism>
<comment type="caution">
    <text evidence="1">The sequence shown here is derived from an EMBL/GenBank/DDBJ whole genome shotgun (WGS) entry which is preliminary data.</text>
</comment>
<gene>
    <name evidence="1" type="ORF">D1O30_12480</name>
</gene>
<proteinExistence type="predicted"/>
<dbReference type="AlphaFoldDB" id="A0A3M9XPX4"/>
<sequence length="118" mass="12299">MSFASETSKATGKDKRSIERAAARGAALGDDLNAIAGTSLDKGVELDALAKVSEDARADLIELARSGEIVSARRQASSAAPPSSDAPCRASFAARDRRRARIFFSAIRDGGADVGDFL</sequence>
<evidence type="ECO:0000313" key="1">
    <source>
        <dbReference type="EMBL" id="RNJ50293.1"/>
    </source>
</evidence>
<keyword evidence="2" id="KW-1185">Reference proteome</keyword>
<protein>
    <submittedName>
        <fullName evidence="1">Uncharacterized protein</fullName>
    </submittedName>
</protein>